<evidence type="ECO:0000313" key="2">
    <source>
        <dbReference type="EMBL" id="MDT0570266.1"/>
    </source>
</evidence>
<dbReference type="EMBL" id="JAVRFJ010000020">
    <property type="protein sequence ID" value="MDT0570266.1"/>
    <property type="molecule type" value="Genomic_DNA"/>
</dbReference>
<dbReference type="SUPFAM" id="SSF75304">
    <property type="entry name" value="Amidase signature (AS) enzymes"/>
    <property type="match status" value="1"/>
</dbReference>
<organism evidence="2 3">
    <name type="scientific">Streptomyces gottesmaniae</name>
    <dbReference type="NCBI Taxonomy" id="3075518"/>
    <lineage>
        <taxon>Bacteria</taxon>
        <taxon>Bacillati</taxon>
        <taxon>Actinomycetota</taxon>
        <taxon>Actinomycetes</taxon>
        <taxon>Kitasatosporales</taxon>
        <taxon>Streptomycetaceae</taxon>
        <taxon>Streptomyces</taxon>
    </lineage>
</organism>
<sequence length="118" mass="12545">MGFLAHAGRVLRRPAACCAVVGLRPTAGLVPEWSGVPRMKFPLGLQYMAMEGPLGRTVSDVRLAPEAMSTPELRSPADMPALPSRSVAAPGRVAVLRGIGSDPTLLPQSGRWATRWQS</sequence>
<accession>A0ABU2Z109</accession>
<proteinExistence type="predicted"/>
<gene>
    <name evidence="2" type="ORF">RM704_22800</name>
</gene>
<dbReference type="Proteomes" id="UP001180737">
    <property type="component" value="Unassembled WGS sequence"/>
</dbReference>
<feature type="domain" description="Amidase" evidence="1">
    <location>
        <begin position="12"/>
        <end position="84"/>
    </location>
</feature>
<dbReference type="RefSeq" id="WP_078937316.1">
    <property type="nucleotide sequence ID" value="NZ_JAVRFJ010000020.1"/>
</dbReference>
<evidence type="ECO:0000259" key="1">
    <source>
        <dbReference type="Pfam" id="PF01425"/>
    </source>
</evidence>
<dbReference type="InterPro" id="IPR023631">
    <property type="entry name" value="Amidase_dom"/>
</dbReference>
<name>A0ABU2Z109_9ACTN</name>
<evidence type="ECO:0000313" key="3">
    <source>
        <dbReference type="Proteomes" id="UP001180737"/>
    </source>
</evidence>
<dbReference type="InterPro" id="IPR036928">
    <property type="entry name" value="AS_sf"/>
</dbReference>
<dbReference type="Gene3D" id="3.90.1300.10">
    <property type="entry name" value="Amidase signature (AS) domain"/>
    <property type="match status" value="1"/>
</dbReference>
<protein>
    <submittedName>
        <fullName evidence="2">Amidase family protein</fullName>
    </submittedName>
</protein>
<comment type="caution">
    <text evidence="2">The sequence shown here is derived from an EMBL/GenBank/DDBJ whole genome shotgun (WGS) entry which is preliminary data.</text>
</comment>
<dbReference type="Pfam" id="PF01425">
    <property type="entry name" value="Amidase"/>
    <property type="match status" value="1"/>
</dbReference>
<keyword evidence="3" id="KW-1185">Reference proteome</keyword>
<reference evidence="2" key="1">
    <citation type="submission" date="2024-05" db="EMBL/GenBank/DDBJ databases">
        <title>30 novel species of actinomycetes from the DSMZ collection.</title>
        <authorList>
            <person name="Nouioui I."/>
        </authorList>
    </citation>
    <scope>NUCLEOTIDE SEQUENCE</scope>
    <source>
        <strain evidence="2">DSM 3412</strain>
    </source>
</reference>